<evidence type="ECO:0000313" key="2">
    <source>
        <dbReference type="Proteomes" id="UP000001916"/>
    </source>
</evidence>
<proteinExistence type="predicted"/>
<name>D7BEJ0_ALLS1</name>
<dbReference type="HOGENOM" id="CLU_221390_0_0_0"/>
<dbReference type="EMBL" id="CP002042">
    <property type="protein sequence ID" value="ADH63233.1"/>
    <property type="molecule type" value="Genomic_DNA"/>
</dbReference>
<gene>
    <name evidence="1" type="ordered locus">Mesil_1340</name>
</gene>
<dbReference type="KEGG" id="msv:Mesil_1340"/>
<dbReference type="AlphaFoldDB" id="D7BEJ0"/>
<reference evidence="1 2" key="1">
    <citation type="journal article" date="2010" name="Stand. Genomic Sci.">
        <title>Complete genome sequence of Meiothermus silvanus type strain (VI-R2).</title>
        <authorList>
            <person name="Sikorski J."/>
            <person name="Tindall B.J."/>
            <person name="Lowry S."/>
            <person name="Lucas S."/>
            <person name="Nolan M."/>
            <person name="Copeland A."/>
            <person name="Glavina Del Rio T."/>
            <person name="Tice H."/>
            <person name="Cheng J.F."/>
            <person name="Han C."/>
            <person name="Pitluck S."/>
            <person name="Liolios K."/>
            <person name="Ivanova N."/>
            <person name="Mavromatis K."/>
            <person name="Mikhailova N."/>
            <person name="Pati A."/>
            <person name="Goodwin L."/>
            <person name="Chen A."/>
            <person name="Palaniappan K."/>
            <person name="Land M."/>
            <person name="Hauser L."/>
            <person name="Chang Y.J."/>
            <person name="Jeffries C.D."/>
            <person name="Rohde M."/>
            <person name="Goker M."/>
            <person name="Woyke T."/>
            <person name="Bristow J."/>
            <person name="Eisen J.A."/>
            <person name="Markowitz V."/>
            <person name="Hugenholtz P."/>
            <person name="Kyrpides N.C."/>
            <person name="Klenk H.P."/>
            <person name="Lapidus A."/>
        </authorList>
    </citation>
    <scope>NUCLEOTIDE SEQUENCE [LARGE SCALE GENOMIC DNA]</scope>
    <source>
        <strain evidence="2">ATCC 700542 / DSM 9946 / VI-R2</strain>
    </source>
</reference>
<sequence length="30" mass="3140">MTKKLIARVFGLISSLIALGLAAGATAEWH</sequence>
<evidence type="ECO:0000313" key="1">
    <source>
        <dbReference type="EMBL" id="ADH63233.1"/>
    </source>
</evidence>
<accession>D7BEJ0</accession>
<dbReference type="Proteomes" id="UP000001916">
    <property type="component" value="Chromosome"/>
</dbReference>
<keyword evidence="2" id="KW-1185">Reference proteome</keyword>
<organism evidence="1 2">
    <name type="scientific">Allomeiothermus silvanus (strain ATCC 700542 / DSM 9946 / NBRC 106475 / NCIMB 13440 / VI-R2)</name>
    <name type="common">Thermus silvanus</name>
    <dbReference type="NCBI Taxonomy" id="526227"/>
    <lineage>
        <taxon>Bacteria</taxon>
        <taxon>Thermotogati</taxon>
        <taxon>Deinococcota</taxon>
        <taxon>Deinococci</taxon>
        <taxon>Thermales</taxon>
        <taxon>Thermaceae</taxon>
        <taxon>Allomeiothermus</taxon>
    </lineage>
</organism>
<dbReference type="STRING" id="526227.Mesil_1340"/>
<protein>
    <submittedName>
        <fullName evidence="1">Uncharacterized protein</fullName>
    </submittedName>
</protein>